<evidence type="ECO:0000313" key="2">
    <source>
        <dbReference type="Proteomes" id="UP000218267"/>
    </source>
</evidence>
<dbReference type="OrthoDB" id="4876345at2"/>
<organism evidence="1 2">
    <name type="scientific">Labilibaculum antarcticum</name>
    <dbReference type="NCBI Taxonomy" id="1717717"/>
    <lineage>
        <taxon>Bacteria</taxon>
        <taxon>Pseudomonadati</taxon>
        <taxon>Bacteroidota</taxon>
        <taxon>Bacteroidia</taxon>
        <taxon>Marinilabiliales</taxon>
        <taxon>Marinifilaceae</taxon>
        <taxon>Labilibaculum</taxon>
    </lineage>
</organism>
<evidence type="ECO:0008006" key="3">
    <source>
        <dbReference type="Google" id="ProtNLM"/>
    </source>
</evidence>
<sequence length="435" mass="50458">MDKKISFWAPLDNAAKIFPAIRTKEHSTVARITAVLKERVSIKHLFSAIELAEKRFPYFKVSLRKGFFWYYLEQIDDPIKVTSDNGRLCKAFDRKDSNKLLFRILVRNNEITVEFSHILTDGAGLLQFLKAILIYYFNEKGMISAEQIDPFYTSKASPEEFEDAYNRYFKEKIPHVISQPKAFHLPFDLNSKPRFDVLLAMISTKDLKTRASEKSVSITVFLVAIYLLVLQDIFHECKAKGKRVRRKFARIQVPIDLRNIYPTKTMRNFSLFVLPELDFRLGIYSFDEIVNLVHHKMQLETDEKLISKIISRNVGGERNVFVRSIPILLKSLILHAKYYAEGTNQFSGVVTNLGNTRVPDAIADQINYFVLTPPPPNKKVKINCGVIGYKDKLVMSFGNITNSKEFERRFLRFLVEQNVKVKILNTCHEQRDELL</sequence>
<dbReference type="AlphaFoldDB" id="A0A1Y1CLN1"/>
<keyword evidence="2" id="KW-1185">Reference proteome</keyword>
<reference evidence="1 2" key="1">
    <citation type="journal article" date="2018" name="Mar. Genomics">
        <title>Complete genome sequence of Marinifilaceae bacterium strain SPP2, isolated from the Antarctic marine sediment.</title>
        <authorList>
            <person name="Watanabe M."/>
            <person name="Kojima H."/>
            <person name="Fukui M."/>
        </authorList>
    </citation>
    <scope>NUCLEOTIDE SEQUENCE [LARGE SCALE GENOMIC DNA]</scope>
    <source>
        <strain evidence="1 2">SPP2</strain>
    </source>
</reference>
<name>A0A1Y1CLN1_9BACT</name>
<reference evidence="2" key="2">
    <citation type="journal article" date="2020" name="Antonie Van Leeuwenhoek">
        <title>Labilibaculum antarcticum sp. nov., a novel facultative anaerobic, psychrotorelant bacterium isolated from marine sediment of Antarctica.</title>
        <authorList>
            <person name="Watanabe M."/>
            <person name="Kojima H."/>
            <person name="Fukui M."/>
        </authorList>
    </citation>
    <scope>NUCLEOTIDE SEQUENCE [LARGE SCALE GENOMIC DNA]</scope>
    <source>
        <strain evidence="2">SPP2</strain>
    </source>
</reference>
<dbReference type="EMBL" id="AP018042">
    <property type="protein sequence ID" value="BAX81328.1"/>
    <property type="molecule type" value="Genomic_DNA"/>
</dbReference>
<protein>
    <recommendedName>
        <fullName evidence="3">Alcohol acetyltransferase</fullName>
    </recommendedName>
</protein>
<gene>
    <name evidence="1" type="ORF">ALGA_3023</name>
</gene>
<evidence type="ECO:0000313" key="1">
    <source>
        <dbReference type="EMBL" id="BAX81328.1"/>
    </source>
</evidence>
<proteinExistence type="predicted"/>
<dbReference type="RefSeq" id="WP_096430626.1">
    <property type="nucleotide sequence ID" value="NZ_AP018042.1"/>
</dbReference>
<dbReference type="Proteomes" id="UP000218267">
    <property type="component" value="Chromosome"/>
</dbReference>
<dbReference type="KEGG" id="mbas:ALGA_3023"/>
<accession>A0A1Y1CLN1</accession>